<organism evidence="1 2">
    <name type="scientific">Burkholderia pseudomultivorans</name>
    <dbReference type="NCBI Taxonomy" id="1207504"/>
    <lineage>
        <taxon>Bacteria</taxon>
        <taxon>Pseudomonadati</taxon>
        <taxon>Pseudomonadota</taxon>
        <taxon>Betaproteobacteria</taxon>
        <taxon>Burkholderiales</taxon>
        <taxon>Burkholderiaceae</taxon>
        <taxon>Burkholderia</taxon>
        <taxon>Burkholderia cepacia complex</taxon>
    </lineage>
</organism>
<evidence type="ECO:0000313" key="1">
    <source>
        <dbReference type="EMBL" id="KWF18983.1"/>
    </source>
</evidence>
<dbReference type="AlphaFoldDB" id="A0A132E987"/>
<name>A0A132E987_9BURK</name>
<sequence>MAFVSAWTHHAEFLYFCTGLFLGSGSLHERLNFLVTDHIALAARVLLSHFAVHRWAADQADGQQFVAPVVTRLLANFISILVPVNAFNVRSHRCNFIAYGREIAHH</sequence>
<dbReference type="EMBL" id="LPJR01000086">
    <property type="protein sequence ID" value="KWF18983.1"/>
    <property type="molecule type" value="Genomic_DNA"/>
</dbReference>
<accession>A0A132E987</accession>
<proteinExistence type="predicted"/>
<protein>
    <submittedName>
        <fullName evidence="1">Uncharacterized protein</fullName>
    </submittedName>
</protein>
<evidence type="ECO:0000313" key="2">
    <source>
        <dbReference type="Proteomes" id="UP000062912"/>
    </source>
</evidence>
<comment type="caution">
    <text evidence="1">The sequence shown here is derived from an EMBL/GenBank/DDBJ whole genome shotgun (WGS) entry which is preliminary data.</text>
</comment>
<reference evidence="1 2" key="1">
    <citation type="submission" date="2015-11" db="EMBL/GenBank/DDBJ databases">
        <title>Expanding the genomic diversity of Burkholderia species for the development of highly accurate diagnostics.</title>
        <authorList>
            <person name="Sahl J."/>
            <person name="Keim P."/>
            <person name="Wagner D."/>
        </authorList>
    </citation>
    <scope>NUCLEOTIDE SEQUENCE [LARGE SCALE GENOMIC DNA]</scope>
    <source>
        <strain evidence="1 2">MSMB368WGS</strain>
    </source>
</reference>
<gene>
    <name evidence="1" type="ORF">WT56_30120</name>
</gene>
<dbReference type="Proteomes" id="UP000062912">
    <property type="component" value="Unassembled WGS sequence"/>
</dbReference>